<evidence type="ECO:0000313" key="2">
    <source>
        <dbReference type="Proteomes" id="UP000053097"/>
    </source>
</evidence>
<protein>
    <submittedName>
        <fullName evidence="1">Uncharacterized protein</fullName>
    </submittedName>
</protein>
<proteinExistence type="predicted"/>
<sequence>MSLEEFPVKVRRYKLDSSCYLQFIIIAREVFQAKPPVRYKRVARGRGTRNIPFVLSAARIFQFVNHSRVA</sequence>
<name>A0A026WG06_OOCBI</name>
<dbReference type="Proteomes" id="UP000053097">
    <property type="component" value="Unassembled WGS sequence"/>
</dbReference>
<keyword evidence="2" id="KW-1185">Reference proteome</keyword>
<evidence type="ECO:0000313" key="1">
    <source>
        <dbReference type="EMBL" id="EZA54982.1"/>
    </source>
</evidence>
<accession>A0A026WG06</accession>
<dbReference type="EMBL" id="KK107231">
    <property type="protein sequence ID" value="EZA54982.1"/>
    <property type="molecule type" value="Genomic_DNA"/>
</dbReference>
<reference evidence="1 2" key="1">
    <citation type="journal article" date="2014" name="Curr. Biol.">
        <title>The genome of the clonal raider ant Cerapachys biroi.</title>
        <authorList>
            <person name="Oxley P.R."/>
            <person name="Ji L."/>
            <person name="Fetter-Pruneda I."/>
            <person name="McKenzie S.K."/>
            <person name="Li C."/>
            <person name="Hu H."/>
            <person name="Zhang G."/>
            <person name="Kronauer D.J."/>
        </authorList>
    </citation>
    <scope>NUCLEOTIDE SEQUENCE [LARGE SCALE GENOMIC DNA]</scope>
</reference>
<dbReference type="AlphaFoldDB" id="A0A026WG06"/>
<gene>
    <name evidence="1" type="ORF">X777_04445</name>
</gene>
<organism evidence="1 2">
    <name type="scientific">Ooceraea biroi</name>
    <name type="common">Clonal raider ant</name>
    <name type="synonym">Cerapachys biroi</name>
    <dbReference type="NCBI Taxonomy" id="2015173"/>
    <lineage>
        <taxon>Eukaryota</taxon>
        <taxon>Metazoa</taxon>
        <taxon>Ecdysozoa</taxon>
        <taxon>Arthropoda</taxon>
        <taxon>Hexapoda</taxon>
        <taxon>Insecta</taxon>
        <taxon>Pterygota</taxon>
        <taxon>Neoptera</taxon>
        <taxon>Endopterygota</taxon>
        <taxon>Hymenoptera</taxon>
        <taxon>Apocrita</taxon>
        <taxon>Aculeata</taxon>
        <taxon>Formicoidea</taxon>
        <taxon>Formicidae</taxon>
        <taxon>Dorylinae</taxon>
        <taxon>Ooceraea</taxon>
    </lineage>
</organism>